<dbReference type="Pfam" id="PF07745">
    <property type="entry name" value="Glyco_hydro_53"/>
    <property type="match status" value="1"/>
</dbReference>
<feature type="signal peptide" evidence="4">
    <location>
        <begin position="1"/>
        <end position="31"/>
    </location>
</feature>
<dbReference type="Gene3D" id="3.20.20.80">
    <property type="entry name" value="Glycosidases"/>
    <property type="match status" value="1"/>
</dbReference>
<keyword evidence="7" id="KW-1185">Reference proteome</keyword>
<keyword evidence="4" id="KW-0732">Signal</keyword>
<keyword evidence="3 4" id="KW-0326">Glycosidase</keyword>
<dbReference type="PANTHER" id="PTHR34983">
    <property type="entry name" value="ARABINOGALACTAN ENDO-BETA-1,4-GALACTANASE A"/>
    <property type="match status" value="1"/>
</dbReference>
<dbReference type="SUPFAM" id="SSF51445">
    <property type="entry name" value="(Trans)glycosidases"/>
    <property type="match status" value="1"/>
</dbReference>
<evidence type="ECO:0000256" key="2">
    <source>
        <dbReference type="ARBA" id="ARBA00022801"/>
    </source>
</evidence>
<feature type="domain" description="Bacterial Ig-like" evidence="5">
    <location>
        <begin position="458"/>
        <end position="507"/>
    </location>
</feature>
<evidence type="ECO:0000256" key="3">
    <source>
        <dbReference type="ARBA" id="ARBA00023295"/>
    </source>
</evidence>
<proteinExistence type="inferred from homology"/>
<organism evidence="6 7">
    <name type="scientific">Microbacterium murale</name>
    <dbReference type="NCBI Taxonomy" id="1081040"/>
    <lineage>
        <taxon>Bacteria</taxon>
        <taxon>Bacillati</taxon>
        <taxon>Actinomycetota</taxon>
        <taxon>Actinomycetes</taxon>
        <taxon>Micrococcales</taxon>
        <taxon>Microbacteriaceae</taxon>
        <taxon>Microbacterium</taxon>
    </lineage>
</organism>
<dbReference type="Proteomes" id="UP000629365">
    <property type="component" value="Unassembled WGS sequence"/>
</dbReference>
<protein>
    <recommendedName>
        <fullName evidence="4">Arabinogalactan endo-beta-1,4-galactanase</fullName>
        <ecNumber evidence="4">3.2.1.89</ecNumber>
    </recommendedName>
</protein>
<dbReference type="Gene3D" id="2.60.120.260">
    <property type="entry name" value="Galactose-binding domain-like"/>
    <property type="match status" value="1"/>
</dbReference>
<accession>A0ABQ1RLZ0</accession>
<dbReference type="InterPro" id="IPR013783">
    <property type="entry name" value="Ig-like_fold"/>
</dbReference>
<evidence type="ECO:0000256" key="1">
    <source>
        <dbReference type="ARBA" id="ARBA00010687"/>
    </source>
</evidence>
<dbReference type="SUPFAM" id="SSF81296">
    <property type="entry name" value="E set domains"/>
    <property type="match status" value="2"/>
</dbReference>
<dbReference type="EMBL" id="BMCM01000001">
    <property type="protein sequence ID" value="GGD70828.1"/>
    <property type="molecule type" value="Genomic_DNA"/>
</dbReference>
<dbReference type="Pfam" id="PF07532">
    <property type="entry name" value="Big_4"/>
    <property type="match status" value="1"/>
</dbReference>
<sequence length="865" mass="90558">MHRRTRPLLSAALAAAAALALIGTGISPAAASTAAASTAAASALPTESAHVAASEPVDATITVPRVENLSADFIGGVDVSSVLSLEASGVVFRHADGTQGDLFDILAASGVTDVRVRVWNDPFDAAGNGYGGGDVDVDRAIEIASRATDAGLGVLVDFHYSDFWADPAKQHAPKAWAGLSADETAAQVEAFTRDAVHRMIAAGVDLRMVQVGNETNGGVAGVTGWDDMSKVFSAGAAAVRAEAPDALVAVHFTNPERAGFYANVAAQLDSRGVDYDVFASSYYPFWHGTPENLTAVLKSVAETYDKKVMVAETSWAFTLEDGDGHGNVIDLPEEATQYSVSRQGQANAMRDVVQAVADVGEAGLGVFYWEPAWLPVGTPEQLETNRALWERDGSGWASSYAGEYDPDDAGQWFGGSAWDNQALFEFDGTASDMLNIYSYVRTGATAPRDVEAVLPVVMTVTEGDAIELPAEVTVTYTDGSSEQHPVVWSDTGGVDAPGVYTVAGVTDSGLAASATITINARNFLHNPGFEDEDVSMWTVAGTGLTMRSWDDPRTGTHSAHFYADAAFAFELSQTVSDLADGWYVARGALQGDGEGADGRVALALSTSTQTGESVGFALDGWRAWSTPTTGAVYVGAGDRASVTVTGDLPGGAWGTLDDFELVRVTGPVDDATTVPARAVLSHDNGHDTGLLDGDYIVTMNLWWGQNATALRILENGEPIATVPLTYGGNSAQSARIPVTGKANGTYEYTGELINSQGATALAPVTVTVRDAAPGMPVLSSDNRDRDGDYTVMANLWWGTNATGYRLFEDGVLLTEGTMTAATPGAQQVSVPVVDRAVGTHLYRVEFVNAAGATSSKTLSVKVVAR</sequence>
<keyword evidence="2 4" id="KW-0378">Hydrolase</keyword>
<dbReference type="PANTHER" id="PTHR34983:SF2">
    <property type="entry name" value="ENDO-BETA-1,4-GALACTANASE"/>
    <property type="match status" value="1"/>
</dbReference>
<evidence type="ECO:0000259" key="5">
    <source>
        <dbReference type="Pfam" id="PF07532"/>
    </source>
</evidence>
<comment type="catalytic activity">
    <reaction evidence="4">
        <text>The enzyme specifically hydrolyzes (1-&gt;4)-beta-D-galactosidic linkages in type I arabinogalactans.</text>
        <dbReference type="EC" id="3.2.1.89"/>
    </reaction>
</comment>
<dbReference type="InterPro" id="IPR011081">
    <property type="entry name" value="Big_4"/>
</dbReference>
<dbReference type="InterPro" id="IPR011683">
    <property type="entry name" value="Glyco_hydro_53"/>
</dbReference>
<dbReference type="InterPro" id="IPR014756">
    <property type="entry name" value="Ig_E-set"/>
</dbReference>
<gene>
    <name evidence="6" type="ORF">GCM10007269_12540</name>
</gene>
<dbReference type="Gene3D" id="2.60.40.10">
    <property type="entry name" value="Immunoglobulins"/>
    <property type="match status" value="2"/>
</dbReference>
<feature type="chain" id="PRO_5044970600" description="Arabinogalactan endo-beta-1,4-galactanase" evidence="4">
    <location>
        <begin position="32"/>
        <end position="865"/>
    </location>
</feature>
<evidence type="ECO:0000256" key="4">
    <source>
        <dbReference type="RuleBase" id="RU361192"/>
    </source>
</evidence>
<dbReference type="RefSeq" id="WP_188435649.1">
    <property type="nucleotide sequence ID" value="NZ_BMCM01000001.1"/>
</dbReference>
<reference evidence="7" key="1">
    <citation type="journal article" date="2019" name="Int. J. Syst. Evol. Microbiol.">
        <title>The Global Catalogue of Microorganisms (GCM) 10K type strain sequencing project: providing services to taxonomists for standard genome sequencing and annotation.</title>
        <authorList>
            <consortium name="The Broad Institute Genomics Platform"/>
            <consortium name="The Broad Institute Genome Sequencing Center for Infectious Disease"/>
            <person name="Wu L."/>
            <person name="Ma J."/>
        </authorList>
    </citation>
    <scope>NUCLEOTIDE SEQUENCE [LARGE SCALE GENOMIC DNA]</scope>
    <source>
        <strain evidence="7">CCM 7640</strain>
    </source>
</reference>
<name>A0ABQ1RLZ0_9MICO</name>
<evidence type="ECO:0000313" key="7">
    <source>
        <dbReference type="Proteomes" id="UP000629365"/>
    </source>
</evidence>
<comment type="similarity">
    <text evidence="1 4">Belongs to the glycosyl hydrolase 53 family.</text>
</comment>
<comment type="caution">
    <text evidence="6">The sequence shown here is derived from an EMBL/GenBank/DDBJ whole genome shotgun (WGS) entry which is preliminary data.</text>
</comment>
<dbReference type="InterPro" id="IPR017853">
    <property type="entry name" value="GH"/>
</dbReference>
<evidence type="ECO:0000313" key="6">
    <source>
        <dbReference type="EMBL" id="GGD70828.1"/>
    </source>
</evidence>
<dbReference type="EC" id="3.2.1.89" evidence="4"/>